<evidence type="ECO:0000256" key="8">
    <source>
        <dbReference type="ARBA" id="ARBA00047599"/>
    </source>
</evidence>
<evidence type="ECO:0000313" key="13">
    <source>
        <dbReference type="Proteomes" id="UP000826462"/>
    </source>
</evidence>
<dbReference type="EC" id="1.6.5.9" evidence="2"/>
<dbReference type="PRINTS" id="PR00411">
    <property type="entry name" value="PNDRDTASEI"/>
</dbReference>
<organism evidence="12 13">
    <name type="scientific">Paraburkholderia edwinii</name>
    <dbReference type="NCBI Taxonomy" id="2861782"/>
    <lineage>
        <taxon>Bacteria</taxon>
        <taxon>Pseudomonadati</taxon>
        <taxon>Pseudomonadota</taxon>
        <taxon>Betaproteobacteria</taxon>
        <taxon>Burkholderiales</taxon>
        <taxon>Burkholderiaceae</taxon>
        <taxon>Paraburkholderia</taxon>
    </lineage>
</organism>
<keyword evidence="3" id="KW-0285">Flavoprotein</keyword>
<evidence type="ECO:0000256" key="9">
    <source>
        <dbReference type="SAM" id="Phobius"/>
    </source>
</evidence>
<keyword evidence="5" id="KW-0809">Transit peptide</keyword>
<evidence type="ECO:0000256" key="2">
    <source>
        <dbReference type="ARBA" id="ARBA00012637"/>
    </source>
</evidence>
<reference evidence="12 13" key="1">
    <citation type="submission" date="2021-07" db="EMBL/GenBank/DDBJ databases">
        <title>Paraburkholderia edwinii protects Aspergillus sp. from phenazines by acting as a toxin sponge.</title>
        <authorList>
            <person name="Dahlstrom K.M."/>
            <person name="Newman D.K."/>
        </authorList>
    </citation>
    <scope>NUCLEOTIDE SEQUENCE [LARGE SCALE GENOMIC DNA]</scope>
    <source>
        <strain evidence="12 13">Pe01</strain>
    </source>
</reference>
<evidence type="ECO:0000256" key="6">
    <source>
        <dbReference type="ARBA" id="ARBA00023002"/>
    </source>
</evidence>
<dbReference type="RefSeq" id="WP_219796142.1">
    <property type="nucleotide sequence ID" value="NZ_CP080095.1"/>
</dbReference>
<comment type="catalytic activity">
    <reaction evidence="8">
        <text>a quinone + NADH + H(+) = a quinol + NAD(+)</text>
        <dbReference type="Rhea" id="RHEA:46160"/>
        <dbReference type="ChEBI" id="CHEBI:15378"/>
        <dbReference type="ChEBI" id="CHEBI:24646"/>
        <dbReference type="ChEBI" id="CHEBI:57540"/>
        <dbReference type="ChEBI" id="CHEBI:57945"/>
        <dbReference type="ChEBI" id="CHEBI:132124"/>
        <dbReference type="EC" id="1.6.5.9"/>
    </reaction>
</comment>
<dbReference type="Gene3D" id="3.50.50.100">
    <property type="match status" value="1"/>
</dbReference>
<evidence type="ECO:0000259" key="10">
    <source>
        <dbReference type="Pfam" id="PF07992"/>
    </source>
</evidence>
<sequence>MLRKLRARLLQAGGTIQRLGTPWFLLATRLWIGQVVFVHQIMGMIQSESHGLLHGALPVPSSIDVAIRGAVPLLLSLGLLTRPLAIALLAGASTVVMGTAQSIVSPLLIWLVVAGPGTFSIDALLGRGAPFAPLAPLRMFKAGYGALSLYGTPVLRFAARIGLAVAFVLPFSHTISTVSMPTPASFTMPFDVPAWLAIVLAGALALGCATRLAAAICAALIPLAGIAMALDERLAVLLLLLGLVSGGAGMLSIDGLLAKWMIRDIDAQDPGGSHRPRVVVVGGGFAGVSTVYGLRNSRCDITLIDQRNYHLFQPLLYQTATAALSATEIATPIRSLFRGQRNVRIRLGKVSGIDTAAREVMVGENRERYDYLVLATGARHSYFGKDAWAPYAPGLKTVEDATSIRSRLLKAFEAAESTTDETARAAWLTFVIVGGGPTGIELAGAIAELARHGMDQEYHLIDPSTSRVILLHAGPRVLPAFHESLSAIAERSLRSLGVDVRLDTRVLGVDEAGVDVGAYQIASRTVLWAAGVAASPAAKWLGQPEDGSGRVKVSDDLSVPSHERIYAIGDTASSAGWRGTPVPGLAPAAKQQGKYVARVIDAHLSALPPPPAFQYRHFGNLATIGRQSAVVEIGRFRLSGGLAWWLWGAAHIMFLAGARNRTAVAVDWIWAYLTYRRTTRLITETDQSNG</sequence>
<dbReference type="PANTHER" id="PTHR43706">
    <property type="entry name" value="NADH DEHYDROGENASE"/>
    <property type="match status" value="1"/>
</dbReference>
<evidence type="ECO:0000256" key="5">
    <source>
        <dbReference type="ARBA" id="ARBA00022946"/>
    </source>
</evidence>
<keyword evidence="4" id="KW-0274">FAD</keyword>
<keyword evidence="6" id="KW-0560">Oxidoreductase</keyword>
<keyword evidence="9" id="KW-1133">Transmembrane helix</keyword>
<feature type="transmembrane region" description="Helical" evidence="9">
    <location>
        <begin position="184"/>
        <end position="205"/>
    </location>
</feature>
<dbReference type="InterPro" id="IPR045024">
    <property type="entry name" value="NDH-2"/>
</dbReference>
<dbReference type="PANTHER" id="PTHR43706:SF47">
    <property type="entry name" value="EXTERNAL NADH-UBIQUINONE OXIDOREDUCTASE 1, MITOCHONDRIAL-RELATED"/>
    <property type="match status" value="1"/>
</dbReference>
<evidence type="ECO:0000256" key="4">
    <source>
        <dbReference type="ARBA" id="ARBA00022827"/>
    </source>
</evidence>
<dbReference type="SUPFAM" id="SSF51905">
    <property type="entry name" value="FAD/NAD(P)-binding domain"/>
    <property type="match status" value="2"/>
</dbReference>
<name>A0ABX8UJQ1_9BURK</name>
<feature type="transmembrane region" description="Helical" evidence="9">
    <location>
        <begin position="107"/>
        <end position="126"/>
    </location>
</feature>
<dbReference type="InterPro" id="IPR023753">
    <property type="entry name" value="FAD/NAD-binding_dom"/>
</dbReference>
<feature type="transmembrane region" description="Helical" evidence="9">
    <location>
        <begin position="84"/>
        <end position="101"/>
    </location>
</feature>
<keyword evidence="9" id="KW-0812">Transmembrane</keyword>
<dbReference type="InterPro" id="IPR054585">
    <property type="entry name" value="NDH2-like_C"/>
</dbReference>
<accession>A0ABX8UJQ1</accession>
<dbReference type="Pfam" id="PF22366">
    <property type="entry name" value="NDH2_C"/>
    <property type="match status" value="1"/>
</dbReference>
<protein>
    <recommendedName>
        <fullName evidence="2">NADH:ubiquinone reductase (non-electrogenic)</fullName>
        <ecNumber evidence="2">1.6.5.9</ecNumber>
    </recommendedName>
</protein>
<feature type="transmembrane region" description="Helical" evidence="9">
    <location>
        <begin position="236"/>
        <end position="257"/>
    </location>
</feature>
<feature type="domain" description="External alternative NADH-ubiquinone oxidoreductase-like C-terminal" evidence="11">
    <location>
        <begin position="617"/>
        <end position="676"/>
    </location>
</feature>
<evidence type="ECO:0000256" key="7">
    <source>
        <dbReference type="ARBA" id="ARBA00023027"/>
    </source>
</evidence>
<keyword evidence="13" id="KW-1185">Reference proteome</keyword>
<keyword evidence="9" id="KW-0472">Membrane</keyword>
<proteinExistence type="inferred from homology"/>
<gene>
    <name evidence="12" type="ORF">KZJ38_12135</name>
</gene>
<evidence type="ECO:0000256" key="3">
    <source>
        <dbReference type="ARBA" id="ARBA00022630"/>
    </source>
</evidence>
<dbReference type="PRINTS" id="PR00368">
    <property type="entry name" value="FADPNR"/>
</dbReference>
<evidence type="ECO:0000259" key="11">
    <source>
        <dbReference type="Pfam" id="PF22366"/>
    </source>
</evidence>
<dbReference type="Proteomes" id="UP000826462">
    <property type="component" value="Chromosome 1"/>
</dbReference>
<comment type="similarity">
    <text evidence="1">Belongs to the NADH dehydrogenase family.</text>
</comment>
<dbReference type="Pfam" id="PF07992">
    <property type="entry name" value="Pyr_redox_2"/>
    <property type="match status" value="1"/>
</dbReference>
<feature type="transmembrane region" description="Helical" evidence="9">
    <location>
        <begin position="147"/>
        <end position="172"/>
    </location>
</feature>
<dbReference type="InterPro" id="IPR036188">
    <property type="entry name" value="FAD/NAD-bd_sf"/>
</dbReference>
<dbReference type="EMBL" id="CP080095">
    <property type="protein sequence ID" value="QYD67148.1"/>
    <property type="molecule type" value="Genomic_DNA"/>
</dbReference>
<evidence type="ECO:0000256" key="1">
    <source>
        <dbReference type="ARBA" id="ARBA00005272"/>
    </source>
</evidence>
<keyword evidence="7" id="KW-0520">NAD</keyword>
<evidence type="ECO:0000313" key="12">
    <source>
        <dbReference type="EMBL" id="QYD67148.1"/>
    </source>
</evidence>
<feature type="domain" description="FAD/NAD(P)-binding" evidence="10">
    <location>
        <begin position="277"/>
        <end position="593"/>
    </location>
</feature>